<keyword evidence="2" id="KW-1003">Cell membrane</keyword>
<feature type="transmembrane region" description="Helical" evidence="6">
    <location>
        <begin position="92"/>
        <end position="116"/>
    </location>
</feature>
<evidence type="ECO:0000256" key="6">
    <source>
        <dbReference type="SAM" id="Phobius"/>
    </source>
</evidence>
<evidence type="ECO:0000256" key="2">
    <source>
        <dbReference type="ARBA" id="ARBA00022475"/>
    </source>
</evidence>
<evidence type="ECO:0000256" key="3">
    <source>
        <dbReference type="ARBA" id="ARBA00022692"/>
    </source>
</evidence>
<comment type="caution">
    <text evidence="7">The sequence shown here is derived from an EMBL/GenBank/DDBJ whole genome shotgun (WGS) entry which is preliminary data.</text>
</comment>
<keyword evidence="8" id="KW-1185">Reference proteome</keyword>
<dbReference type="PANTHER" id="PTHR33452">
    <property type="entry name" value="OXIDOREDUCTASE CATD-RELATED"/>
    <property type="match status" value="1"/>
</dbReference>
<evidence type="ECO:0000256" key="4">
    <source>
        <dbReference type="ARBA" id="ARBA00022989"/>
    </source>
</evidence>
<organism evidence="7 8">
    <name type="scientific">Natronolimnobius baerhuensis</name>
    <dbReference type="NCBI Taxonomy" id="253108"/>
    <lineage>
        <taxon>Archaea</taxon>
        <taxon>Methanobacteriati</taxon>
        <taxon>Methanobacteriota</taxon>
        <taxon>Stenosarchaea group</taxon>
        <taxon>Halobacteria</taxon>
        <taxon>Halobacteriales</taxon>
        <taxon>Natrialbaceae</taxon>
        <taxon>Natronolimnobius</taxon>
    </lineage>
</organism>
<evidence type="ECO:0000256" key="5">
    <source>
        <dbReference type="ARBA" id="ARBA00023136"/>
    </source>
</evidence>
<feature type="transmembrane region" description="Helical" evidence="6">
    <location>
        <begin position="161"/>
        <end position="180"/>
    </location>
</feature>
<feature type="transmembrane region" description="Helical" evidence="6">
    <location>
        <begin position="314"/>
        <end position="337"/>
    </location>
</feature>
<reference evidence="7 8" key="1">
    <citation type="submission" date="2017-02" db="EMBL/GenBank/DDBJ databases">
        <title>Natronthermophilus aegyptiacus gen. nov.,sp. nov., an aerobic, extremely halophilic alkalithermophilic archaeon isolated from the athalassohaline Wadi An Natrun, Egypt.</title>
        <authorList>
            <person name="Zhao B."/>
        </authorList>
    </citation>
    <scope>NUCLEOTIDE SEQUENCE [LARGE SCALE GENOMIC DNA]</scope>
    <source>
        <strain evidence="7 8">CGMCC 1.3597</strain>
    </source>
</reference>
<feature type="transmembrane region" description="Helical" evidence="6">
    <location>
        <begin position="280"/>
        <end position="308"/>
    </location>
</feature>
<sequence>MYRAWIVTLIALSSLLVATSSVSAHEEYVVDEEQDVGLVEFLTEALTDPFVVGPLLGGAVATLAVLGGYLAIRPLQQDIGVFRFAMREYSDYVPWLLRISLGIPLIGAGFSGYFISPALEVDLRLLQVGLGFLLLFGFATRLVALVGLATYLVGVAIWPTLLLQLEFIGGFAALALIGSGRPSADHVLQRIAGTRGTVYRKLDPVHDWADAFQSRIDPYERLFPTVVRLGLGTTFIFLGVTQKLLQPALALAVVDRYDLTAVIPVAPELWVMGAGLAETALGIALILGFFTRASAATAITMFTLTLFALPDDPVLAHVALFGMASALLITGGGPYAIDGTLERLATDAERADATPTEATTE</sequence>
<keyword evidence="3 6" id="KW-0812">Transmembrane</keyword>
<comment type="subcellular location">
    <subcellularLocation>
        <location evidence="1">Cell membrane</location>
        <topology evidence="1">Multi-pass membrane protein</topology>
    </subcellularLocation>
</comment>
<dbReference type="Proteomes" id="UP000196084">
    <property type="component" value="Unassembled WGS sequence"/>
</dbReference>
<dbReference type="AlphaFoldDB" id="A0A202EAC1"/>
<gene>
    <name evidence="7" type="ORF">B2G88_06925</name>
</gene>
<keyword evidence="4 6" id="KW-1133">Transmembrane helix</keyword>
<dbReference type="InterPro" id="IPR051907">
    <property type="entry name" value="DoxX-like_oxidoreductase"/>
</dbReference>
<evidence type="ECO:0000313" key="7">
    <source>
        <dbReference type="EMBL" id="OVE85177.1"/>
    </source>
</evidence>
<feature type="transmembrane region" description="Helical" evidence="6">
    <location>
        <begin position="50"/>
        <end position="72"/>
    </location>
</feature>
<evidence type="ECO:0000313" key="8">
    <source>
        <dbReference type="Proteomes" id="UP000196084"/>
    </source>
</evidence>
<accession>A0A202EAC1</accession>
<name>A0A202EAC1_9EURY</name>
<protein>
    <submittedName>
        <fullName evidence="7">DoxX family protein</fullName>
    </submittedName>
</protein>
<dbReference type="EMBL" id="MWPH01000002">
    <property type="protein sequence ID" value="OVE85177.1"/>
    <property type="molecule type" value="Genomic_DNA"/>
</dbReference>
<proteinExistence type="predicted"/>
<dbReference type="PANTHER" id="PTHR33452:SF1">
    <property type="entry name" value="INNER MEMBRANE PROTEIN YPHA-RELATED"/>
    <property type="match status" value="1"/>
</dbReference>
<dbReference type="GO" id="GO:0005886">
    <property type="term" value="C:plasma membrane"/>
    <property type="evidence" value="ECO:0007669"/>
    <property type="project" value="UniProtKB-SubCell"/>
</dbReference>
<evidence type="ECO:0000256" key="1">
    <source>
        <dbReference type="ARBA" id="ARBA00004651"/>
    </source>
</evidence>
<dbReference type="InterPro" id="IPR032808">
    <property type="entry name" value="DoxX"/>
</dbReference>
<dbReference type="Pfam" id="PF07681">
    <property type="entry name" value="DoxX"/>
    <property type="match status" value="1"/>
</dbReference>
<keyword evidence="5 6" id="KW-0472">Membrane</keyword>
<feature type="transmembrane region" description="Helical" evidence="6">
    <location>
        <begin position="128"/>
        <end position="154"/>
    </location>
</feature>